<dbReference type="PANTHER" id="PTHR43301:SF3">
    <property type="entry name" value="ARABINAN ENDO-1,5-ALPHA-L-ARABINOSIDASE A-RELATED"/>
    <property type="match status" value="1"/>
</dbReference>
<keyword evidence="3" id="KW-1015">Disulfide bond</keyword>
<dbReference type="PANTHER" id="PTHR43301">
    <property type="entry name" value="ARABINAN ENDO-1,5-ALPHA-L-ARABINOSIDASE"/>
    <property type="match status" value="1"/>
</dbReference>
<feature type="domain" description="LamG-like jellyroll fold" evidence="6">
    <location>
        <begin position="110"/>
        <end position="248"/>
    </location>
</feature>
<dbReference type="SMART" id="SM00560">
    <property type="entry name" value="LamGL"/>
    <property type="match status" value="1"/>
</dbReference>
<keyword evidence="7" id="KW-0614">Plasmid</keyword>
<reference evidence="8" key="1">
    <citation type="journal article" date="2022" name="Int. J. Syst. Evol. Microbiol.">
        <title>Cellulosimicrobium protaetiae sp. nov., isolated from the gut of the larva of Protaetia brevitarsis seulensis.</title>
        <authorList>
            <person name="Le Han H."/>
            <person name="Nguyen T.T.H."/>
            <person name="Li Z."/>
            <person name="Shin N.R."/>
            <person name="Kim S.G."/>
        </authorList>
    </citation>
    <scope>NUCLEOTIDE SEQUENCE [LARGE SCALE GENOMIC DNA]</scope>
    <source>
        <strain evidence="8">BI34</strain>
    </source>
</reference>
<dbReference type="Proteomes" id="UP000451354">
    <property type="component" value="Plasmid pCPRO01"/>
</dbReference>
<dbReference type="CDD" id="cd08983">
    <property type="entry name" value="GH43_Bt3655-like"/>
    <property type="match status" value="1"/>
</dbReference>
<dbReference type="SUPFAM" id="SSF75005">
    <property type="entry name" value="Arabinanase/levansucrase/invertase"/>
    <property type="match status" value="1"/>
</dbReference>
<accession>A0A6M5UL57</accession>
<dbReference type="EMBL" id="CP052758">
    <property type="protein sequence ID" value="QJW38724.1"/>
    <property type="molecule type" value="Genomic_DNA"/>
</dbReference>
<feature type="signal peptide" evidence="5">
    <location>
        <begin position="1"/>
        <end position="32"/>
    </location>
</feature>
<dbReference type="AlphaFoldDB" id="A0A6M5UL57"/>
<dbReference type="GO" id="GO:0016798">
    <property type="term" value="F:hydrolase activity, acting on glycosyl bonds"/>
    <property type="evidence" value="ECO:0007669"/>
    <property type="project" value="UniProtKB-KW"/>
</dbReference>
<keyword evidence="2" id="KW-0378">Hydrolase</keyword>
<keyword evidence="8" id="KW-1185">Reference proteome</keyword>
<keyword evidence="1 5" id="KW-0732">Signal</keyword>
<evidence type="ECO:0000256" key="2">
    <source>
        <dbReference type="ARBA" id="ARBA00022801"/>
    </source>
</evidence>
<keyword evidence="4" id="KW-0326">Glycosidase</keyword>
<evidence type="ECO:0000256" key="5">
    <source>
        <dbReference type="SAM" id="SignalP"/>
    </source>
</evidence>
<dbReference type="InterPro" id="IPR023296">
    <property type="entry name" value="Glyco_hydro_beta-prop_sf"/>
</dbReference>
<dbReference type="InterPro" id="IPR050727">
    <property type="entry name" value="GH43_arabinanases"/>
</dbReference>
<feature type="chain" id="PRO_5026761288" description="LamG-like jellyroll fold domain-containing protein" evidence="5">
    <location>
        <begin position="33"/>
        <end position="899"/>
    </location>
</feature>
<protein>
    <recommendedName>
        <fullName evidence="6">LamG-like jellyroll fold domain-containing protein</fullName>
    </recommendedName>
</protein>
<organism evidence="7 8">
    <name type="scientific">Cellulosimicrobium protaetiae</name>
    <dbReference type="NCBI Taxonomy" id="2587808"/>
    <lineage>
        <taxon>Bacteria</taxon>
        <taxon>Bacillati</taxon>
        <taxon>Actinomycetota</taxon>
        <taxon>Actinomycetes</taxon>
        <taxon>Micrococcales</taxon>
        <taxon>Promicromonosporaceae</taxon>
        <taxon>Cellulosimicrobium</taxon>
    </lineage>
</organism>
<proteinExistence type="predicted"/>
<dbReference type="KEGG" id="cprt:FIC82_020275"/>
<evidence type="ECO:0000313" key="7">
    <source>
        <dbReference type="EMBL" id="QJW38724.1"/>
    </source>
</evidence>
<evidence type="ECO:0000256" key="3">
    <source>
        <dbReference type="ARBA" id="ARBA00023157"/>
    </source>
</evidence>
<dbReference type="SUPFAM" id="SSF49899">
    <property type="entry name" value="Concanavalin A-like lectins/glucanases"/>
    <property type="match status" value="1"/>
</dbReference>
<dbReference type="InterPro" id="IPR006558">
    <property type="entry name" value="LamG-like"/>
</dbReference>
<evidence type="ECO:0000256" key="4">
    <source>
        <dbReference type="ARBA" id="ARBA00023295"/>
    </source>
</evidence>
<evidence type="ECO:0000256" key="1">
    <source>
        <dbReference type="ARBA" id="ARBA00022729"/>
    </source>
</evidence>
<dbReference type="Gene3D" id="2.115.10.20">
    <property type="entry name" value="Glycosyl hydrolase domain, family 43"/>
    <property type="match status" value="1"/>
</dbReference>
<dbReference type="OrthoDB" id="9758923at2"/>
<dbReference type="InterPro" id="IPR013320">
    <property type="entry name" value="ConA-like_dom_sf"/>
</dbReference>
<geneLocation type="plasmid" evidence="7 8">
    <name>pCPRO01</name>
</geneLocation>
<dbReference type="Pfam" id="PF13385">
    <property type="entry name" value="Laminin_G_3"/>
    <property type="match status" value="1"/>
</dbReference>
<evidence type="ECO:0000259" key="6">
    <source>
        <dbReference type="SMART" id="SM00560"/>
    </source>
</evidence>
<dbReference type="RefSeq" id="WP_154800668.1">
    <property type="nucleotide sequence ID" value="NZ_CP052758.1"/>
</dbReference>
<gene>
    <name evidence="7" type="ORF">FIC82_020275</name>
</gene>
<sequence>MNRATARRGAATLLTLTLAAAVGLTTSGAAQADPVVPTDGLVVDYDLTTRPSDGVTVPNGAGTQLGAATVRNPAGAAWSDDALVFSGGAKNSTGTWVELPDDLLAGATSGTVTTEVKIDASMKSSFHFLWNIGADNNTASYWYASMRDARTRAGLKVGTGAERFAQSAAPAYQADRWYSVTSVIDGAADTLTFYVDGVQVGQTSTGGWEPGSIADQSLNTIGRAPFPDPLLKGAVSRFRVYDRALSADEVAAVSDADAVVHRAALEEQVLRSVPDTLSLTDATVRLPDVGGTLTWSAPTEGPVRIGDDGLTATVTAPVAGEPADEVALTATAQVRGLTVTKEVTATVPPRPAADDPYGYLMVHFIEDSAGYAEKIYLDVSRGDDPEQWEPLNGGKPILASHLGTTGVRDPYLTYNPETGTYYIIATDLRVFGGDTGTAGCTGWCHWSSKGSTLLNVWESTDLVTWSDVRQFDVALDEEGRKAVELGMAWAPEATWVENYYGDGRGAFVLYWSSNVYPAGDTAHTSPTYSRVLWGATTDFTQADYAYGGTFIDNGANVIDTTIVQNEGTTYRISKDNGRGTGIYMESTTSPTWWQPDTSWNLVQQRIGAAWSGGNPGGVEGPAAFKSNTEDKWYLYVDVIPSTGYRPMVTSDLDAGWSQLDLTGFSMPPHTKHGGIISLTTAQYDAVRAGDATSAVEPDLGAVEVPVGAGEQVVRDALPATADVNLAYGRGTSTLPVDWDVADLDTAGPGEHQVRGTVRSLGANENHWTGTYGGNPASTDYRAEDKVLSSTTAVVVTATVQVADPAPDVPLQVEVAPRCLAGKAYVAVRATNTGDVPVSITLDTAYGSRTVASVAAGGNAYQSFAVRAASVDPGTVTVTGAAGAGEAQSYEESYAALTCG</sequence>
<evidence type="ECO:0000313" key="8">
    <source>
        <dbReference type="Proteomes" id="UP000451354"/>
    </source>
</evidence>
<name>A0A6M5UL57_9MICO</name>
<dbReference type="Gene3D" id="2.60.120.200">
    <property type="match status" value="1"/>
</dbReference>